<dbReference type="InterPro" id="IPR000326">
    <property type="entry name" value="PAP2/HPO"/>
</dbReference>
<feature type="transmembrane region" description="Helical" evidence="6">
    <location>
        <begin position="150"/>
        <end position="172"/>
    </location>
</feature>
<feature type="transmembrane region" description="Helical" evidence="6">
    <location>
        <begin position="88"/>
        <end position="105"/>
    </location>
</feature>
<evidence type="ECO:0000256" key="3">
    <source>
        <dbReference type="ARBA" id="ARBA00022989"/>
    </source>
</evidence>
<feature type="transmembrane region" description="Helical" evidence="6">
    <location>
        <begin position="273"/>
        <end position="289"/>
    </location>
</feature>
<dbReference type="InterPro" id="IPR036938">
    <property type="entry name" value="PAP2/HPO_sf"/>
</dbReference>
<keyword evidence="3 6" id="KW-1133">Transmembrane helix</keyword>
<feature type="region of interest" description="Disordered" evidence="5">
    <location>
        <begin position="371"/>
        <end position="412"/>
    </location>
</feature>
<evidence type="ECO:0000256" key="5">
    <source>
        <dbReference type="SAM" id="MobiDB-lite"/>
    </source>
</evidence>
<comment type="subcellular location">
    <subcellularLocation>
        <location evidence="1">Membrane</location>
        <topology evidence="1">Multi-pass membrane protein</topology>
    </subcellularLocation>
</comment>
<dbReference type="AlphaFoldDB" id="A0A642VD56"/>
<evidence type="ECO:0000256" key="2">
    <source>
        <dbReference type="ARBA" id="ARBA00022692"/>
    </source>
</evidence>
<feature type="transmembrane region" description="Helical" evidence="6">
    <location>
        <begin position="179"/>
        <end position="198"/>
    </location>
</feature>
<evidence type="ECO:0000256" key="6">
    <source>
        <dbReference type="SAM" id="Phobius"/>
    </source>
</evidence>
<dbReference type="OrthoDB" id="5784at2759"/>
<dbReference type="PANTHER" id="PTHR31310:SF11">
    <property type="entry name" value="INOSITOL PHOSPHORYLCERAMIDE SYNTHASE CATALYTIC SUBUNIT AUR1"/>
    <property type="match status" value="1"/>
</dbReference>
<feature type="transmembrane region" description="Helical" evidence="6">
    <location>
        <begin position="295"/>
        <end position="313"/>
    </location>
</feature>
<dbReference type="SUPFAM" id="SSF48317">
    <property type="entry name" value="Acid phosphatase/Vanadium-dependent haloperoxidase"/>
    <property type="match status" value="1"/>
</dbReference>
<proteinExistence type="predicted"/>
<dbReference type="Pfam" id="PF14378">
    <property type="entry name" value="PAP2_3"/>
    <property type="match status" value="1"/>
</dbReference>
<dbReference type="VEuPathDB" id="FungiDB:TRICI_000536"/>
<dbReference type="EMBL" id="SWFS01000046">
    <property type="protein sequence ID" value="KAA8917320.1"/>
    <property type="molecule type" value="Genomic_DNA"/>
</dbReference>
<keyword evidence="4 6" id="KW-0472">Membrane</keyword>
<keyword evidence="9" id="KW-1185">Reference proteome</keyword>
<dbReference type="InterPro" id="IPR026841">
    <property type="entry name" value="Aur1/Ipt1"/>
</dbReference>
<evidence type="ECO:0000313" key="9">
    <source>
        <dbReference type="Proteomes" id="UP000761534"/>
    </source>
</evidence>
<dbReference type="GO" id="GO:0016020">
    <property type="term" value="C:membrane"/>
    <property type="evidence" value="ECO:0007669"/>
    <property type="project" value="UniProtKB-SubCell"/>
</dbReference>
<evidence type="ECO:0000256" key="1">
    <source>
        <dbReference type="ARBA" id="ARBA00004141"/>
    </source>
</evidence>
<feature type="transmembrane region" description="Helical" evidence="6">
    <location>
        <begin position="246"/>
        <end position="266"/>
    </location>
</feature>
<dbReference type="Gene3D" id="1.20.144.10">
    <property type="entry name" value="Phosphatidic acid phosphatase type 2/haloperoxidase"/>
    <property type="match status" value="1"/>
</dbReference>
<gene>
    <name evidence="8" type="ORF">TRICI_000536</name>
</gene>
<keyword evidence="2 6" id="KW-0812">Transmembrane</keyword>
<dbReference type="PANTHER" id="PTHR31310">
    <property type="match status" value="1"/>
</dbReference>
<dbReference type="InterPro" id="IPR052185">
    <property type="entry name" value="IPC_Synthase-Related"/>
</dbReference>
<evidence type="ECO:0000256" key="4">
    <source>
        <dbReference type="ARBA" id="ARBA00023136"/>
    </source>
</evidence>
<sequence length="412" mass="46678">MFKRIRAIFLADATPGGTLTRLERSWDIRVTFKRLGNHEWNRWDLQYVVMIPLLLFCFCVMVDPPLLVRVAIAILLLVGISAPVTSQFWLPFMPIATWLILFYTCRFIPAQWRPSIFVRVLPALETIFYGGDLSEVLASFTHPALDLLAWIPYGLVHYGSPFVVGAICFIFGPPCTLPCFAFAFGWANTFGVIIQILFPTAPPWYQRIYGLDPANYAMPGNAGGLARIDQLLGLNLYTGAFKASPLVFGAFPSLHSGFAVMEALFLSHLFPRFTGLFFSYVLWIWWSTMYLTHHYFVDLIGGAALSFSVFYVVKLTRLPRVQPDKFARWSYDYIETGIPKPVKLRKSIDTSSDADEEEAYIELPRLETAFPKTSHHKHTKSSSRSATPSPADTVHMRSMSPKTVLDHERKLA</sequence>
<dbReference type="Proteomes" id="UP000761534">
    <property type="component" value="Unassembled WGS sequence"/>
</dbReference>
<feature type="domain" description="Phosphatidic acid phosphatase type 2/haloperoxidase" evidence="7">
    <location>
        <begin position="177"/>
        <end position="314"/>
    </location>
</feature>
<dbReference type="SMART" id="SM00014">
    <property type="entry name" value="acidPPc"/>
    <property type="match status" value="1"/>
</dbReference>
<evidence type="ECO:0000313" key="8">
    <source>
        <dbReference type="EMBL" id="KAA8917320.1"/>
    </source>
</evidence>
<accession>A0A642VD56</accession>
<comment type="caution">
    <text evidence="8">The sequence shown here is derived from an EMBL/GenBank/DDBJ whole genome shotgun (WGS) entry which is preliminary data.</text>
</comment>
<name>A0A642VD56_9ASCO</name>
<evidence type="ECO:0000259" key="7">
    <source>
        <dbReference type="SMART" id="SM00014"/>
    </source>
</evidence>
<reference evidence="8" key="1">
    <citation type="journal article" date="2019" name="G3 (Bethesda)">
        <title>Genome Assemblies of Two Rare Opportunistic Yeast Pathogens: Diutina rugosa (syn. Candida rugosa) and Trichomonascus ciferrii (syn. Candida ciferrii).</title>
        <authorList>
            <person name="Mixao V."/>
            <person name="Saus E."/>
            <person name="Hansen A.P."/>
            <person name="Lass-Florl C."/>
            <person name="Gabaldon T."/>
        </authorList>
    </citation>
    <scope>NUCLEOTIDE SEQUENCE</scope>
    <source>
        <strain evidence="8">CBS 4856</strain>
    </source>
</reference>
<protein>
    <recommendedName>
        <fullName evidence="7">Phosphatidic acid phosphatase type 2/haloperoxidase domain-containing protein</fullName>
    </recommendedName>
</protein>
<dbReference type="GO" id="GO:0070916">
    <property type="term" value="C:inositol phosphoceramide synthase complex"/>
    <property type="evidence" value="ECO:0007669"/>
    <property type="project" value="TreeGrafter"/>
</dbReference>
<dbReference type="GO" id="GO:0006676">
    <property type="term" value="P:mannosyl diphosphorylinositol ceramide metabolic process"/>
    <property type="evidence" value="ECO:0007669"/>
    <property type="project" value="TreeGrafter"/>
</dbReference>
<feature type="transmembrane region" description="Helical" evidence="6">
    <location>
        <begin position="112"/>
        <end position="130"/>
    </location>
</feature>
<dbReference type="CDD" id="cd03386">
    <property type="entry name" value="PAP2_Aur1_like"/>
    <property type="match status" value="1"/>
</dbReference>
<dbReference type="GO" id="GO:0030148">
    <property type="term" value="P:sphingolipid biosynthetic process"/>
    <property type="evidence" value="ECO:0007669"/>
    <property type="project" value="TreeGrafter"/>
</dbReference>
<organism evidence="8 9">
    <name type="scientific">Trichomonascus ciferrii</name>
    <dbReference type="NCBI Taxonomy" id="44093"/>
    <lineage>
        <taxon>Eukaryota</taxon>
        <taxon>Fungi</taxon>
        <taxon>Dikarya</taxon>
        <taxon>Ascomycota</taxon>
        <taxon>Saccharomycotina</taxon>
        <taxon>Dipodascomycetes</taxon>
        <taxon>Dipodascales</taxon>
        <taxon>Trichomonascaceae</taxon>
        <taxon>Trichomonascus</taxon>
        <taxon>Trichomonascus ciferrii complex</taxon>
    </lineage>
</organism>